<keyword evidence="2" id="KW-0813">Transport</keyword>
<keyword evidence="3 7" id="KW-0812">Transmembrane</keyword>
<dbReference type="InterPro" id="IPR036259">
    <property type="entry name" value="MFS_trans_sf"/>
</dbReference>
<dbReference type="InterPro" id="IPR011701">
    <property type="entry name" value="MFS"/>
</dbReference>
<dbReference type="EMBL" id="KN847319">
    <property type="protein sequence ID" value="KIW55921.1"/>
    <property type="molecule type" value="Genomic_DNA"/>
</dbReference>
<evidence type="ECO:0000256" key="4">
    <source>
        <dbReference type="ARBA" id="ARBA00022989"/>
    </source>
</evidence>
<feature type="transmembrane region" description="Helical" evidence="7">
    <location>
        <begin position="203"/>
        <end position="221"/>
    </location>
</feature>
<dbReference type="InterPro" id="IPR036111">
    <property type="entry name" value="Mal/L-sulfo/L-lacto_DH-like_sf"/>
</dbReference>
<dbReference type="InterPro" id="IPR020846">
    <property type="entry name" value="MFS_dom"/>
</dbReference>
<dbReference type="FunFam" id="1.20.1250.20:FF:000013">
    <property type="entry name" value="MFS general substrate transporter"/>
    <property type="match status" value="1"/>
</dbReference>
<dbReference type="AlphaFoldDB" id="A0A0D2BTX2"/>
<sequence>MTEAPGPKSSIMHHVEDARKQGTLGDFISQQQQHDAEELQEKYHIPMKAVLESHLEEDPRTVRKVMRKVDFRLVPMLSLLYMWAFIDRANLGNANIAGMSKDLKTNIGNRYSVLAMIFFVGYCLIDIPTTFTVRKVGPALLIGTVTTLWGIITICQGFVKTWGELLLCRLLLGFLEGALVPAAMFLLFNWYTRYEIQARIASFYVIGNASSGLAGLLAYGIEQMAGDQGLNGWSWIFIIEGVISTVVGLAAFAVIVDFPEKAAVKNTIGLPGFLTPEEAAIVLARVERDRGDAVEDKISFKIAMKHFGDWKLWEFTLYLVLNNTGVYAFSYFLPVILKDGFGYSTGRAQLLTFPPYAVGAVWIMICAFTADHFKVRGPVMLFNASLYIIGLSLTAFVENVHTRYAGVFLGVMGIIANIPTQWAYAHNNMVGQNKKGLTMSLMVMGGAFGGIIAGNIFQSKDAPNYRTALWICIAFQILYFVLVTKNFLIFYTQNKRADRGDIIIEGQPGFSWKMAREDLVKISIDDARALAKSALQAVGYSDHDAETISSHIMDAQVRGYGPTGLARALTIADRVRSKLVGSTDMVITRESPASAQLDAKGAIGYLSAYRATELAIAKAKAGGVGIVGVSDTFFAGMLSYYAEMCTRQDLVVMIAASAGPWVAPEGSYTPRFGTNPMCIAFPSASDTQQPVIWDIGTSKIIHAQVKLAQLMNEELPEGSAYDADGEVTRDPFKAMAGAMAVWGGHKGSGLAVAIQLLGALAGAPAHTGDHEGWGLLVIAMDPEMFRPIDDFKREVDEYSNTIRSSRPLKGNGPIRMPFDRSWEVREATKADGFVQVEKSVIDGLRTLIDTKSNSHPGGH</sequence>
<keyword evidence="5" id="KW-0560">Oxidoreductase</keyword>
<dbReference type="STRING" id="348802.A0A0D2BTX2"/>
<dbReference type="HOGENOM" id="CLU_332892_0_0_1"/>
<evidence type="ECO:0000256" key="6">
    <source>
        <dbReference type="ARBA" id="ARBA00023136"/>
    </source>
</evidence>
<dbReference type="PANTHER" id="PTHR43791">
    <property type="entry name" value="PERMEASE-RELATED"/>
    <property type="match status" value="1"/>
</dbReference>
<dbReference type="Gene3D" id="1.20.1250.20">
    <property type="entry name" value="MFS general substrate transporter like domains"/>
    <property type="match status" value="2"/>
</dbReference>
<dbReference type="GO" id="GO:0016020">
    <property type="term" value="C:membrane"/>
    <property type="evidence" value="ECO:0007669"/>
    <property type="project" value="UniProtKB-SubCell"/>
</dbReference>
<dbReference type="SUPFAM" id="SSF103473">
    <property type="entry name" value="MFS general substrate transporter"/>
    <property type="match status" value="1"/>
</dbReference>
<feature type="domain" description="Major facilitator superfamily (MFS) profile" evidence="8">
    <location>
        <begin position="73"/>
        <end position="497"/>
    </location>
</feature>
<evidence type="ECO:0000256" key="1">
    <source>
        <dbReference type="ARBA" id="ARBA00004141"/>
    </source>
</evidence>
<evidence type="ECO:0000256" key="7">
    <source>
        <dbReference type="SAM" id="Phobius"/>
    </source>
</evidence>
<dbReference type="SUPFAM" id="SSF89733">
    <property type="entry name" value="L-sulfolactate dehydrogenase-like"/>
    <property type="match status" value="1"/>
</dbReference>
<feature type="transmembrane region" description="Helical" evidence="7">
    <location>
        <begin position="436"/>
        <end position="456"/>
    </location>
</feature>
<evidence type="ECO:0000256" key="5">
    <source>
        <dbReference type="ARBA" id="ARBA00023002"/>
    </source>
</evidence>
<evidence type="ECO:0000313" key="10">
    <source>
        <dbReference type="Proteomes" id="UP000054342"/>
    </source>
</evidence>
<organism evidence="9 10">
    <name type="scientific">Exophiala xenobiotica</name>
    <dbReference type="NCBI Taxonomy" id="348802"/>
    <lineage>
        <taxon>Eukaryota</taxon>
        <taxon>Fungi</taxon>
        <taxon>Dikarya</taxon>
        <taxon>Ascomycota</taxon>
        <taxon>Pezizomycotina</taxon>
        <taxon>Eurotiomycetes</taxon>
        <taxon>Chaetothyriomycetidae</taxon>
        <taxon>Chaetothyriales</taxon>
        <taxon>Herpotrichiellaceae</taxon>
        <taxon>Exophiala</taxon>
    </lineage>
</organism>
<dbReference type="PANTHER" id="PTHR43791:SF3">
    <property type="entry name" value="MAJOR FACILITATOR SUPERFAMILY (MFS) PROFILE DOMAIN-CONTAINING PROTEIN"/>
    <property type="match status" value="1"/>
</dbReference>
<feature type="transmembrane region" description="Helical" evidence="7">
    <location>
        <begin position="468"/>
        <end position="491"/>
    </location>
</feature>
<keyword evidence="6 7" id="KW-0472">Membrane</keyword>
<accession>A0A0D2BTX2</accession>
<comment type="subcellular location">
    <subcellularLocation>
        <location evidence="1">Membrane</location>
        <topology evidence="1">Multi-pass membrane protein</topology>
    </subcellularLocation>
</comment>
<name>A0A0D2BTX2_9EURO</name>
<feature type="transmembrane region" description="Helical" evidence="7">
    <location>
        <begin position="233"/>
        <end position="256"/>
    </location>
</feature>
<evidence type="ECO:0000259" key="8">
    <source>
        <dbReference type="PROSITE" id="PS50850"/>
    </source>
</evidence>
<keyword evidence="4 7" id="KW-1133">Transmembrane helix</keyword>
<dbReference type="FunFam" id="1.20.1250.20:FF:000018">
    <property type="entry name" value="MFS transporter permease"/>
    <property type="match status" value="1"/>
</dbReference>
<feature type="transmembrane region" description="Helical" evidence="7">
    <location>
        <begin position="353"/>
        <end position="370"/>
    </location>
</feature>
<feature type="transmembrane region" description="Helical" evidence="7">
    <location>
        <begin position="403"/>
        <end position="424"/>
    </location>
</feature>
<dbReference type="Pfam" id="PF02615">
    <property type="entry name" value="Ldh_2"/>
    <property type="match status" value="1"/>
</dbReference>
<keyword evidence="10" id="KW-1185">Reference proteome</keyword>
<gene>
    <name evidence="9" type="ORF">PV05_04629</name>
</gene>
<feature type="transmembrane region" description="Helical" evidence="7">
    <location>
        <begin position="377"/>
        <end position="397"/>
    </location>
</feature>
<feature type="transmembrane region" description="Helical" evidence="7">
    <location>
        <begin position="171"/>
        <end position="191"/>
    </location>
</feature>
<dbReference type="InterPro" id="IPR003767">
    <property type="entry name" value="Malate/L-lactate_DH-like"/>
</dbReference>
<dbReference type="Proteomes" id="UP000054342">
    <property type="component" value="Unassembled WGS sequence"/>
</dbReference>
<dbReference type="Gene3D" id="1.10.1530.10">
    <property type="match status" value="1"/>
</dbReference>
<dbReference type="OrthoDB" id="3639251at2759"/>
<reference evidence="9 10" key="1">
    <citation type="submission" date="2015-01" db="EMBL/GenBank/DDBJ databases">
        <title>The Genome Sequence of Exophiala xenobiotica CBS118157.</title>
        <authorList>
            <consortium name="The Broad Institute Genomics Platform"/>
            <person name="Cuomo C."/>
            <person name="de Hoog S."/>
            <person name="Gorbushina A."/>
            <person name="Stielow B."/>
            <person name="Teixiera M."/>
            <person name="Abouelleil A."/>
            <person name="Chapman S.B."/>
            <person name="Priest M."/>
            <person name="Young S.K."/>
            <person name="Wortman J."/>
            <person name="Nusbaum C."/>
            <person name="Birren B."/>
        </authorList>
    </citation>
    <scope>NUCLEOTIDE SEQUENCE [LARGE SCALE GENOMIC DNA]</scope>
    <source>
        <strain evidence="9 10">CBS 118157</strain>
    </source>
</reference>
<dbReference type="RefSeq" id="XP_013316505.1">
    <property type="nucleotide sequence ID" value="XM_013461051.1"/>
</dbReference>
<dbReference type="Gene3D" id="3.30.1370.60">
    <property type="entry name" value="Hypothetical oxidoreductase yiak, domain 2"/>
    <property type="match status" value="1"/>
</dbReference>
<dbReference type="InterPro" id="IPR043144">
    <property type="entry name" value="Mal/L-sulf/L-lact_DH-like_ah"/>
</dbReference>
<dbReference type="GeneID" id="25326537"/>
<evidence type="ECO:0000313" key="9">
    <source>
        <dbReference type="EMBL" id="KIW55921.1"/>
    </source>
</evidence>
<feature type="transmembrane region" description="Helical" evidence="7">
    <location>
        <begin position="109"/>
        <end position="127"/>
    </location>
</feature>
<feature type="transmembrane region" description="Helical" evidence="7">
    <location>
        <begin position="139"/>
        <end position="159"/>
    </location>
</feature>
<dbReference type="InterPro" id="IPR043143">
    <property type="entry name" value="Mal/L-sulf/L-lact_DH-like_NADP"/>
</dbReference>
<dbReference type="PROSITE" id="PS50850">
    <property type="entry name" value="MFS"/>
    <property type="match status" value="1"/>
</dbReference>
<dbReference type="GO" id="GO:0022857">
    <property type="term" value="F:transmembrane transporter activity"/>
    <property type="evidence" value="ECO:0007669"/>
    <property type="project" value="InterPro"/>
</dbReference>
<dbReference type="Pfam" id="PF07690">
    <property type="entry name" value="MFS_1"/>
    <property type="match status" value="1"/>
</dbReference>
<dbReference type="GO" id="GO:0016491">
    <property type="term" value="F:oxidoreductase activity"/>
    <property type="evidence" value="ECO:0007669"/>
    <property type="project" value="UniProtKB-KW"/>
</dbReference>
<protein>
    <recommendedName>
        <fullName evidence="8">Major facilitator superfamily (MFS) profile domain-containing protein</fullName>
    </recommendedName>
</protein>
<evidence type="ECO:0000256" key="3">
    <source>
        <dbReference type="ARBA" id="ARBA00022692"/>
    </source>
</evidence>
<evidence type="ECO:0000256" key="2">
    <source>
        <dbReference type="ARBA" id="ARBA00022448"/>
    </source>
</evidence>
<proteinExistence type="predicted"/>
<feature type="transmembrane region" description="Helical" evidence="7">
    <location>
        <begin position="312"/>
        <end position="333"/>
    </location>
</feature>